<dbReference type="Proteomes" id="UP001600888">
    <property type="component" value="Unassembled WGS sequence"/>
</dbReference>
<sequence>MQVLSQVMLWSLAGLAAAQDRLFSSAFGYPGRNASYDYVVVGGGTSGLTLASRLAATSASVAVVEAGGFYEVENGNNSVVPLYSLTGIAFIDPSPGFTPQPLMDWSLVSEPIPGTGGRQVHYAQAKTLGGSSSINTMSYIRPTKGSYDRWADAVGDDSFRWASMLQYFQRSVDLTPPSEEKRNNTNATVLFDPSDYDEEGGPLQVSWNNWVDPTLTWLAQVLLSLGLTISPKGFSSGELVGHGAWVPSTIEPEKAQRSTSESSFLQQAIKETGIIVYTHSLATKILFNGTQALGVSVNTQGVEYTLSATKEVILAAGTFHSPQLLQVSGIGAREHLESLSIPVVADIPGVGQNLQDPILISVTYPISTPSAQSLTNDPALNPGFVNEYLKSGTGPYSSAAGFLAHERLPNSTLATLSEDTRQKLATLPPDSPQLSFVAGAYSSGPGQTSGSLAAYMPLVFSRGNVTIASASVNDPPQIHLNWLSDPADAEMAVVAVKRLRAAWSSPFANTPGFKTGPEATPGDAIQTDDEILEFIRDNTNQIWHPVSTTAMGKEEDVASGRAVVDSRGRVFGVQGLRVADASAFPFALPGHPQSAVYALAEKIADAIITGR</sequence>
<dbReference type="Gene3D" id="3.30.560.10">
    <property type="entry name" value="Glucose Oxidase, domain 3"/>
    <property type="match status" value="1"/>
</dbReference>
<keyword evidence="8" id="KW-1185">Reference proteome</keyword>
<dbReference type="InterPro" id="IPR012132">
    <property type="entry name" value="GMC_OxRdtase"/>
</dbReference>
<organism evidence="7 8">
    <name type="scientific">Diaporthe vaccinii</name>
    <dbReference type="NCBI Taxonomy" id="105482"/>
    <lineage>
        <taxon>Eukaryota</taxon>
        <taxon>Fungi</taxon>
        <taxon>Dikarya</taxon>
        <taxon>Ascomycota</taxon>
        <taxon>Pezizomycotina</taxon>
        <taxon>Sordariomycetes</taxon>
        <taxon>Sordariomycetidae</taxon>
        <taxon>Diaporthales</taxon>
        <taxon>Diaporthaceae</taxon>
        <taxon>Diaporthe</taxon>
        <taxon>Diaporthe eres species complex</taxon>
    </lineage>
</organism>
<dbReference type="PIRSF" id="PIRSF000137">
    <property type="entry name" value="Alcohol_oxidase"/>
    <property type="match status" value="1"/>
</dbReference>
<feature type="signal peptide" evidence="4">
    <location>
        <begin position="1"/>
        <end position="18"/>
    </location>
</feature>
<keyword evidence="3" id="KW-0285">Flavoprotein</keyword>
<evidence type="ECO:0000259" key="6">
    <source>
        <dbReference type="PROSITE" id="PS00624"/>
    </source>
</evidence>
<dbReference type="InterPro" id="IPR007867">
    <property type="entry name" value="GMC_OxRtase_C"/>
</dbReference>
<keyword evidence="2" id="KW-0325">Glycoprotein</keyword>
<dbReference type="SUPFAM" id="SSF51905">
    <property type="entry name" value="FAD/NAD(P)-binding domain"/>
    <property type="match status" value="1"/>
</dbReference>
<keyword evidence="3" id="KW-0274">FAD</keyword>
<reference evidence="7 8" key="1">
    <citation type="submission" date="2024-03" db="EMBL/GenBank/DDBJ databases">
        <title>A high-quality draft genome sequence of Diaporthe vaccinii, a causative agent of upright dieback and viscid rot disease in cranberry plants.</title>
        <authorList>
            <person name="Sarrasin M."/>
            <person name="Lang B.F."/>
            <person name="Burger G."/>
        </authorList>
    </citation>
    <scope>NUCLEOTIDE SEQUENCE [LARGE SCALE GENOMIC DNA]</scope>
    <source>
        <strain evidence="7 8">IS7</strain>
    </source>
</reference>
<name>A0ABR4DUF1_9PEZI</name>
<dbReference type="SUPFAM" id="SSF54373">
    <property type="entry name" value="FAD-linked reductases, C-terminal domain"/>
    <property type="match status" value="1"/>
</dbReference>
<protein>
    <recommendedName>
        <fullName evidence="5 6">Glucose-methanol-choline oxidoreductase N-terminal domain-containing protein</fullName>
    </recommendedName>
</protein>
<evidence type="ECO:0000313" key="7">
    <source>
        <dbReference type="EMBL" id="KAL2272819.1"/>
    </source>
</evidence>
<evidence type="ECO:0000259" key="5">
    <source>
        <dbReference type="PROSITE" id="PS00623"/>
    </source>
</evidence>
<comment type="caution">
    <text evidence="7">The sequence shown here is derived from an EMBL/GenBank/DDBJ whole genome shotgun (WGS) entry which is preliminary data.</text>
</comment>
<dbReference type="PANTHER" id="PTHR11552">
    <property type="entry name" value="GLUCOSE-METHANOL-CHOLINE GMC OXIDOREDUCTASE"/>
    <property type="match status" value="1"/>
</dbReference>
<dbReference type="PROSITE" id="PS00624">
    <property type="entry name" value="GMC_OXRED_2"/>
    <property type="match status" value="1"/>
</dbReference>
<dbReference type="InterPro" id="IPR036188">
    <property type="entry name" value="FAD/NAD-bd_sf"/>
</dbReference>
<dbReference type="Pfam" id="PF00732">
    <property type="entry name" value="GMC_oxred_N"/>
    <property type="match status" value="1"/>
</dbReference>
<evidence type="ECO:0000313" key="8">
    <source>
        <dbReference type="Proteomes" id="UP001600888"/>
    </source>
</evidence>
<dbReference type="InterPro" id="IPR000172">
    <property type="entry name" value="GMC_OxRdtase_N"/>
</dbReference>
<keyword evidence="4" id="KW-0732">Signal</keyword>
<evidence type="ECO:0000256" key="3">
    <source>
        <dbReference type="RuleBase" id="RU003968"/>
    </source>
</evidence>
<accession>A0ABR4DUF1</accession>
<dbReference type="PANTHER" id="PTHR11552:SF138">
    <property type="entry name" value="DEHYDROGENASE PKFF-RELATED"/>
    <property type="match status" value="1"/>
</dbReference>
<proteinExistence type="inferred from homology"/>
<dbReference type="Gene3D" id="3.50.50.60">
    <property type="entry name" value="FAD/NAD(P)-binding domain"/>
    <property type="match status" value="1"/>
</dbReference>
<gene>
    <name evidence="7" type="ORF">FJTKL_05979</name>
</gene>
<dbReference type="PROSITE" id="PS00623">
    <property type="entry name" value="GMC_OXRED_1"/>
    <property type="match status" value="1"/>
</dbReference>
<comment type="similarity">
    <text evidence="1 3">Belongs to the GMC oxidoreductase family.</text>
</comment>
<evidence type="ECO:0000256" key="2">
    <source>
        <dbReference type="ARBA" id="ARBA00023180"/>
    </source>
</evidence>
<feature type="domain" description="Glucose-methanol-choline oxidoreductase N-terminal" evidence="5">
    <location>
        <begin position="125"/>
        <end position="148"/>
    </location>
</feature>
<dbReference type="Pfam" id="PF05199">
    <property type="entry name" value="GMC_oxred_C"/>
    <property type="match status" value="1"/>
</dbReference>
<evidence type="ECO:0000256" key="1">
    <source>
        <dbReference type="ARBA" id="ARBA00010790"/>
    </source>
</evidence>
<feature type="chain" id="PRO_5045360438" description="Glucose-methanol-choline oxidoreductase N-terminal domain-containing protein" evidence="4">
    <location>
        <begin position="19"/>
        <end position="611"/>
    </location>
</feature>
<evidence type="ECO:0000256" key="4">
    <source>
        <dbReference type="SAM" id="SignalP"/>
    </source>
</evidence>
<dbReference type="EMBL" id="JBAWTH010000215">
    <property type="protein sequence ID" value="KAL2272819.1"/>
    <property type="molecule type" value="Genomic_DNA"/>
</dbReference>
<feature type="domain" description="Glucose-methanol-choline oxidoreductase N-terminal" evidence="6">
    <location>
        <begin position="317"/>
        <end position="331"/>
    </location>
</feature>